<sequence>MTPLPHGLVLRTATPGDLPQIAELLVDRGEPADAVDFRLMLRDLGLESCAVVVDGDRVVSTATLLDETLHLGEVALPAGQVDLVATDRAYEGRGLVRALMNWAHERSAARGDLVQIMIGIPYFYRQFGYAYAVPIVPTRPVTGLPDDDGAHTVRVAGAADIPAMAALQDAAQADADLRMPHSAACWRWLVERDGSSQLLVERNGSAVATGRITPPDEGVHLGQVAAVDPAAARALLRYAVLAGGESTVEASPRAFAAAALADYLGPPPQRPELYYLRVPDTIALLERLRPVLGARLAASAFADAEGEAIVSFFRSHVRLPYRAGVVGPVRNGGVMQAPGSQGGAAVAPDLVAALLFGPDGLAGLARRHPDAYPGPQTELMSTLFPPVSADILTYYLP</sequence>
<dbReference type="Pfam" id="PF13527">
    <property type="entry name" value="Acetyltransf_9"/>
    <property type="match status" value="1"/>
</dbReference>
<dbReference type="GO" id="GO:0034069">
    <property type="term" value="F:aminoglycoside N-acetyltransferase activity"/>
    <property type="evidence" value="ECO:0007669"/>
    <property type="project" value="TreeGrafter"/>
</dbReference>
<dbReference type="InterPro" id="IPR000182">
    <property type="entry name" value="GNAT_dom"/>
</dbReference>
<organism evidence="2 3">
    <name type="scientific">Allocatelliglobosispora scoriae</name>
    <dbReference type="NCBI Taxonomy" id="643052"/>
    <lineage>
        <taxon>Bacteria</taxon>
        <taxon>Bacillati</taxon>
        <taxon>Actinomycetota</taxon>
        <taxon>Actinomycetes</taxon>
        <taxon>Micromonosporales</taxon>
        <taxon>Micromonosporaceae</taxon>
        <taxon>Allocatelliglobosispora</taxon>
    </lineage>
</organism>
<reference evidence="2 3" key="1">
    <citation type="submission" date="2020-08" db="EMBL/GenBank/DDBJ databases">
        <title>Sequencing the genomes of 1000 actinobacteria strains.</title>
        <authorList>
            <person name="Klenk H.-P."/>
        </authorList>
    </citation>
    <scope>NUCLEOTIDE SEQUENCE [LARGE SCALE GENOMIC DNA]</scope>
    <source>
        <strain evidence="2 3">DSM 45362</strain>
    </source>
</reference>
<dbReference type="InterPro" id="IPR051554">
    <property type="entry name" value="Acetyltransferase_Eis"/>
</dbReference>
<comment type="caution">
    <text evidence="2">The sequence shown here is derived from an EMBL/GenBank/DDBJ whole genome shotgun (WGS) entry which is preliminary data.</text>
</comment>
<proteinExistence type="predicted"/>
<dbReference type="PROSITE" id="PS51186">
    <property type="entry name" value="GNAT"/>
    <property type="match status" value="1"/>
</dbReference>
<feature type="domain" description="N-acetyltransferase" evidence="1">
    <location>
        <begin position="8"/>
        <end position="147"/>
    </location>
</feature>
<dbReference type="CDD" id="cd04301">
    <property type="entry name" value="NAT_SF"/>
    <property type="match status" value="1"/>
</dbReference>
<dbReference type="GO" id="GO:0030649">
    <property type="term" value="P:aminoglycoside antibiotic catabolic process"/>
    <property type="evidence" value="ECO:0007669"/>
    <property type="project" value="TreeGrafter"/>
</dbReference>
<gene>
    <name evidence="2" type="ORF">F4553_005957</name>
</gene>
<dbReference type="PANTHER" id="PTHR37817:SF1">
    <property type="entry name" value="N-ACETYLTRANSFERASE EIS"/>
    <property type="match status" value="1"/>
</dbReference>
<dbReference type="Proteomes" id="UP000587527">
    <property type="component" value="Unassembled WGS sequence"/>
</dbReference>
<accession>A0A841C051</accession>
<name>A0A841C051_9ACTN</name>
<dbReference type="RefSeq" id="WP_184842297.1">
    <property type="nucleotide sequence ID" value="NZ_JACHMN010000003.1"/>
</dbReference>
<dbReference type="PANTHER" id="PTHR37817">
    <property type="entry name" value="N-ACETYLTRANSFERASE EIS"/>
    <property type="match status" value="1"/>
</dbReference>
<evidence type="ECO:0000259" key="1">
    <source>
        <dbReference type="PROSITE" id="PS51186"/>
    </source>
</evidence>
<evidence type="ECO:0000313" key="3">
    <source>
        <dbReference type="Proteomes" id="UP000587527"/>
    </source>
</evidence>
<keyword evidence="3" id="KW-1185">Reference proteome</keyword>
<dbReference type="Gene3D" id="3.40.630.30">
    <property type="match status" value="1"/>
</dbReference>
<dbReference type="InterPro" id="IPR016181">
    <property type="entry name" value="Acyl_CoA_acyltransferase"/>
</dbReference>
<dbReference type="EMBL" id="JACHMN010000003">
    <property type="protein sequence ID" value="MBB5872523.1"/>
    <property type="molecule type" value="Genomic_DNA"/>
</dbReference>
<evidence type="ECO:0000313" key="2">
    <source>
        <dbReference type="EMBL" id="MBB5872523.1"/>
    </source>
</evidence>
<dbReference type="SUPFAM" id="SSF55729">
    <property type="entry name" value="Acyl-CoA N-acyltransferases (Nat)"/>
    <property type="match status" value="1"/>
</dbReference>
<keyword evidence="2" id="KW-0808">Transferase</keyword>
<dbReference type="AlphaFoldDB" id="A0A841C051"/>
<protein>
    <submittedName>
        <fullName evidence="2">Putative N-acetyltransferase YhbS</fullName>
    </submittedName>
</protein>